<evidence type="ECO:0000313" key="7">
    <source>
        <dbReference type="Proteomes" id="UP000807716"/>
    </source>
</evidence>
<feature type="domain" description="RRM" evidence="4">
    <location>
        <begin position="151"/>
        <end position="229"/>
    </location>
</feature>
<feature type="compositionally biased region" description="Polar residues" evidence="3">
    <location>
        <begin position="440"/>
        <end position="450"/>
    </location>
</feature>
<feature type="compositionally biased region" description="Basic and acidic residues" evidence="3">
    <location>
        <begin position="54"/>
        <end position="63"/>
    </location>
</feature>
<dbReference type="Proteomes" id="UP000807716">
    <property type="component" value="Unassembled WGS sequence"/>
</dbReference>
<dbReference type="OrthoDB" id="434258at2759"/>
<dbReference type="GO" id="GO:0003723">
    <property type="term" value="F:RNA binding"/>
    <property type="evidence" value="ECO:0007669"/>
    <property type="project" value="UniProtKB-UniRule"/>
</dbReference>
<dbReference type="PROSITE" id="PS51061">
    <property type="entry name" value="R3H"/>
    <property type="match status" value="1"/>
</dbReference>
<feature type="compositionally biased region" description="Low complexity" evidence="3">
    <location>
        <begin position="86"/>
        <end position="139"/>
    </location>
</feature>
<dbReference type="SMART" id="SM00393">
    <property type="entry name" value="R3H"/>
    <property type="match status" value="1"/>
</dbReference>
<dbReference type="Pfam" id="PF01424">
    <property type="entry name" value="R3H"/>
    <property type="match status" value="1"/>
</dbReference>
<dbReference type="EMBL" id="JAAAJB010000273">
    <property type="protein sequence ID" value="KAG0259733.1"/>
    <property type="molecule type" value="Genomic_DNA"/>
</dbReference>
<gene>
    <name evidence="6" type="ORF">DFQ27_003911</name>
</gene>
<comment type="caution">
    <text evidence="6">The sequence shown here is derived from an EMBL/GenBank/DDBJ whole genome shotgun (WGS) entry which is preliminary data.</text>
</comment>
<feature type="region of interest" description="Disordered" evidence="3">
    <location>
        <begin position="497"/>
        <end position="529"/>
    </location>
</feature>
<dbReference type="SUPFAM" id="SSF54928">
    <property type="entry name" value="RNA-binding domain, RBD"/>
    <property type="match status" value="1"/>
</dbReference>
<feature type="coiled-coil region" evidence="2">
    <location>
        <begin position="243"/>
        <end position="277"/>
    </location>
</feature>
<dbReference type="SUPFAM" id="SSF82708">
    <property type="entry name" value="R3H domain"/>
    <property type="match status" value="1"/>
</dbReference>
<feature type="compositionally biased region" description="Low complexity" evidence="3">
    <location>
        <begin position="35"/>
        <end position="46"/>
    </location>
</feature>
<feature type="compositionally biased region" description="Polar residues" evidence="3">
    <location>
        <begin position="66"/>
        <end position="85"/>
    </location>
</feature>
<feature type="region of interest" description="Disordered" evidence="3">
    <location>
        <begin position="1"/>
        <end position="139"/>
    </location>
</feature>
<evidence type="ECO:0000313" key="6">
    <source>
        <dbReference type="EMBL" id="KAG0259733.1"/>
    </source>
</evidence>
<dbReference type="InterPro" id="IPR000504">
    <property type="entry name" value="RRM_dom"/>
</dbReference>
<evidence type="ECO:0000259" key="4">
    <source>
        <dbReference type="PROSITE" id="PS50102"/>
    </source>
</evidence>
<protein>
    <recommendedName>
        <fullName evidence="8">R3H domain-containing protein</fullName>
    </recommendedName>
</protein>
<dbReference type="Gene3D" id="3.30.70.330">
    <property type="match status" value="1"/>
</dbReference>
<dbReference type="Gene3D" id="3.30.1370.50">
    <property type="entry name" value="R3H-like domain"/>
    <property type="match status" value="1"/>
</dbReference>
<dbReference type="InterPro" id="IPR012677">
    <property type="entry name" value="Nucleotide-bd_a/b_plait_sf"/>
</dbReference>
<dbReference type="SMART" id="SM00360">
    <property type="entry name" value="RRM"/>
    <property type="match status" value="1"/>
</dbReference>
<feature type="compositionally biased region" description="Basic and acidic residues" evidence="3">
    <location>
        <begin position="304"/>
        <end position="317"/>
    </location>
</feature>
<dbReference type="InterPro" id="IPR036867">
    <property type="entry name" value="R3H_dom_sf"/>
</dbReference>
<reference evidence="6" key="1">
    <citation type="journal article" date="2020" name="Fungal Divers.">
        <title>Resolving the Mortierellaceae phylogeny through synthesis of multi-gene phylogenetics and phylogenomics.</title>
        <authorList>
            <person name="Vandepol N."/>
            <person name="Liber J."/>
            <person name="Desiro A."/>
            <person name="Na H."/>
            <person name="Kennedy M."/>
            <person name="Barry K."/>
            <person name="Grigoriev I.V."/>
            <person name="Miller A.N."/>
            <person name="O'Donnell K."/>
            <person name="Stajich J.E."/>
            <person name="Bonito G."/>
        </authorList>
    </citation>
    <scope>NUCLEOTIDE SEQUENCE</scope>
    <source>
        <strain evidence="6">BC1065</strain>
    </source>
</reference>
<feature type="region of interest" description="Disordered" evidence="3">
    <location>
        <begin position="394"/>
        <end position="450"/>
    </location>
</feature>
<keyword evidence="2" id="KW-0175">Coiled coil</keyword>
<keyword evidence="7" id="KW-1185">Reference proteome</keyword>
<evidence type="ECO:0000256" key="3">
    <source>
        <dbReference type="SAM" id="MobiDB-lite"/>
    </source>
</evidence>
<proteinExistence type="predicted"/>
<accession>A0A9P6Q4I3</accession>
<evidence type="ECO:0000256" key="1">
    <source>
        <dbReference type="PROSITE-ProRule" id="PRU00176"/>
    </source>
</evidence>
<feature type="domain" description="R3H" evidence="5">
    <location>
        <begin position="330"/>
        <end position="394"/>
    </location>
</feature>
<keyword evidence="1" id="KW-0694">RNA-binding</keyword>
<dbReference type="PROSITE" id="PS50102">
    <property type="entry name" value="RRM"/>
    <property type="match status" value="1"/>
</dbReference>
<name>A0A9P6Q4I3_9FUNG</name>
<dbReference type="InterPro" id="IPR034186">
    <property type="entry name" value="PIN4-like_RRM"/>
</dbReference>
<feature type="compositionally biased region" description="Low complexity" evidence="3">
    <location>
        <begin position="497"/>
        <end position="511"/>
    </location>
</feature>
<evidence type="ECO:0008006" key="8">
    <source>
        <dbReference type="Google" id="ProtNLM"/>
    </source>
</evidence>
<dbReference type="CDD" id="cd12253">
    <property type="entry name" value="RRM_PIN4_like"/>
    <property type="match status" value="1"/>
</dbReference>
<evidence type="ECO:0000256" key="2">
    <source>
        <dbReference type="SAM" id="Coils"/>
    </source>
</evidence>
<dbReference type="InterPro" id="IPR035979">
    <property type="entry name" value="RBD_domain_sf"/>
</dbReference>
<evidence type="ECO:0000259" key="5">
    <source>
        <dbReference type="PROSITE" id="PS51061"/>
    </source>
</evidence>
<feature type="region of interest" description="Disordered" evidence="3">
    <location>
        <begin position="304"/>
        <end position="324"/>
    </location>
</feature>
<dbReference type="AlphaFoldDB" id="A0A9P6Q4I3"/>
<organism evidence="6 7">
    <name type="scientific">Actinomortierella ambigua</name>
    <dbReference type="NCBI Taxonomy" id="1343610"/>
    <lineage>
        <taxon>Eukaryota</taxon>
        <taxon>Fungi</taxon>
        <taxon>Fungi incertae sedis</taxon>
        <taxon>Mucoromycota</taxon>
        <taxon>Mortierellomycotina</taxon>
        <taxon>Mortierellomycetes</taxon>
        <taxon>Mortierellales</taxon>
        <taxon>Mortierellaceae</taxon>
        <taxon>Actinomortierella</taxon>
    </lineage>
</organism>
<dbReference type="InterPro" id="IPR001374">
    <property type="entry name" value="R3H_dom"/>
</dbReference>
<sequence>MTTKQLDMSFDAMSLRDTGLQSPIDRRYSQYGSERTPSTPLTRRPTNGSQRNSVRGDGKDIRRQSSRMSVANMNWSPPQGQGQLTPMQSPPLMQHQQPQQSQPLYQQHPMLQQQQQYQHHIHQPVQQQPQLQPQPQSQQLQLEEHVDTIPTAIVIKNIPFSIKRDALLAFLDNLDIPKPYAFNYHFDNGIFRGLAFANYRTAEETDIVVAAVNGLEVQGRKLRVEFKKVMPAAEQEKREQEKLAAAQAAAAAEAARLRELEMMEMLEQERREQERREYERREYEYQQSSQYEVRRNRSSVLLERRDSNRSLHERDDYSSASNMNQLDLNDGETLAFYDRLLMFRGDPTKDDMIFPENLSARQRRILHLIADKLSLYHYSEGEGNLRRLIIMKTPPPTGTPGYDVPHSRSSPKQRPLSYAGRGSVRAESPVLKSRSPLADITSSGSASPTRSLYRKSMVMAPELAGSVIYPIRQPKGPEAGKAFTIREPKQLRDGALMAMTPSPTTPTSATSGPFEAPRPRAPVRTYSNRSLSLDAKAPVFKPASPVA</sequence>